<proteinExistence type="predicted"/>
<organism evidence="1">
    <name type="scientific">uncultured Caudovirales phage</name>
    <dbReference type="NCBI Taxonomy" id="2100421"/>
    <lineage>
        <taxon>Viruses</taxon>
        <taxon>Duplodnaviria</taxon>
        <taxon>Heunggongvirae</taxon>
        <taxon>Uroviricota</taxon>
        <taxon>Caudoviricetes</taxon>
        <taxon>Peduoviridae</taxon>
        <taxon>Maltschvirus</taxon>
        <taxon>Maltschvirus maltsch</taxon>
    </lineage>
</organism>
<protein>
    <submittedName>
        <fullName evidence="1">Uncharacterized protein</fullName>
    </submittedName>
</protein>
<evidence type="ECO:0000313" key="1">
    <source>
        <dbReference type="EMBL" id="CAB4132080.1"/>
    </source>
</evidence>
<accession>A0A6J5LGL5</accession>
<sequence>MNLLTPVPFWAKYAAMAALLLAACAFTAIKVSVHFQVKEAELNAKLSQSSDDARKAVALQKEKQNAITQVVETHYVTVIGDLDGRLRKPSDSDQSLPPIASSSSVASAHILQPLGACRDTASDPCTVGRTLYNNALMDAAAVDGYASWVQGIGFPTK</sequence>
<name>A0A6J5LGL5_9CAUD</name>
<dbReference type="EMBL" id="LR796256">
    <property type="protein sequence ID" value="CAB4132080.1"/>
    <property type="molecule type" value="Genomic_DNA"/>
</dbReference>
<gene>
    <name evidence="1" type="ORF">UFOVP138_37</name>
</gene>
<reference evidence="1" key="1">
    <citation type="submission" date="2020-04" db="EMBL/GenBank/DDBJ databases">
        <authorList>
            <person name="Chiriac C."/>
            <person name="Salcher M."/>
            <person name="Ghai R."/>
            <person name="Kavagutti S V."/>
        </authorList>
    </citation>
    <scope>NUCLEOTIDE SEQUENCE</scope>
</reference>